<keyword evidence="1" id="KW-0963">Cytoplasm</keyword>
<proteinExistence type="predicted"/>
<organism evidence="3 4">
    <name type="scientific">Cercopithifilaria johnstoni</name>
    <dbReference type="NCBI Taxonomy" id="2874296"/>
    <lineage>
        <taxon>Eukaryota</taxon>
        <taxon>Metazoa</taxon>
        <taxon>Ecdysozoa</taxon>
        <taxon>Nematoda</taxon>
        <taxon>Chromadorea</taxon>
        <taxon>Rhabditida</taxon>
        <taxon>Spirurina</taxon>
        <taxon>Spiruromorpha</taxon>
        <taxon>Filarioidea</taxon>
        <taxon>Onchocercidae</taxon>
        <taxon>Cercopithifilaria</taxon>
    </lineage>
</organism>
<evidence type="ECO:0000313" key="3">
    <source>
        <dbReference type="EMBL" id="CAG9532063.1"/>
    </source>
</evidence>
<comment type="function">
    <text evidence="1">Central component in molecular interactions underlying sperm crawling. Forms an extensive filament system that extends from sperm villipoda, along the leading edge of the pseudopod.</text>
</comment>
<dbReference type="OrthoDB" id="5823282at2759"/>
<dbReference type="InterPro" id="IPR000535">
    <property type="entry name" value="MSP_dom"/>
</dbReference>
<accession>A0A8J2LZQ3</accession>
<dbReference type="InterPro" id="IPR013783">
    <property type="entry name" value="Ig-like_fold"/>
</dbReference>
<dbReference type="Pfam" id="PF00635">
    <property type="entry name" value="Motile_Sperm"/>
    <property type="match status" value="1"/>
</dbReference>
<protein>
    <recommendedName>
        <fullName evidence="1">Major sperm protein</fullName>
    </recommendedName>
</protein>
<comment type="caution">
    <text evidence="3">The sequence shown here is derived from an EMBL/GenBank/DDBJ whole genome shotgun (WGS) entry which is preliminary data.</text>
</comment>
<dbReference type="EMBL" id="CAKAEH010000850">
    <property type="protein sequence ID" value="CAG9532063.1"/>
    <property type="molecule type" value="Genomic_DNA"/>
</dbReference>
<dbReference type="PROSITE" id="PS50202">
    <property type="entry name" value="MSP"/>
    <property type="match status" value="1"/>
</dbReference>
<name>A0A8J2LZQ3_9BILA</name>
<sequence length="266" mass="29736">MESIDDKYVLSNNTLSGNTRHLNQLKRNAREWIANKQSRYERTSEDVTSDTVGFDETTLNSLKTISKENCNVTGLNIIKLNPAVAATTTAKTHSVAQLCTSRTAKSGKMTEDEKIETTERSLTSVAATAKTFESQQPSDCTGNPTSSIEGLVSFPDSQVIIRNGHVGPVILAFTNNYKKSIIWALKTNAMRRLAAFPTTGIIPPSETVQIKIDLIGEMPKRNSKDRLSLEYFVSDQKIANDGNRYNFFHYNELTRMKKCLEVIYIQ</sequence>
<feature type="domain" description="MSP" evidence="2">
    <location>
        <begin position="139"/>
        <end position="265"/>
    </location>
</feature>
<evidence type="ECO:0000259" key="2">
    <source>
        <dbReference type="PROSITE" id="PS50202"/>
    </source>
</evidence>
<gene>
    <name evidence="3" type="ORF">CJOHNSTONI_LOCUS2406</name>
</gene>
<dbReference type="InterPro" id="IPR008962">
    <property type="entry name" value="PapD-like_sf"/>
</dbReference>
<dbReference type="SUPFAM" id="SSF49354">
    <property type="entry name" value="PapD-like"/>
    <property type="match status" value="1"/>
</dbReference>
<keyword evidence="1" id="KW-0206">Cytoskeleton</keyword>
<keyword evidence="4" id="KW-1185">Reference proteome</keyword>
<dbReference type="Proteomes" id="UP000746747">
    <property type="component" value="Unassembled WGS sequence"/>
</dbReference>
<dbReference type="AlphaFoldDB" id="A0A8J2LZQ3"/>
<evidence type="ECO:0000313" key="4">
    <source>
        <dbReference type="Proteomes" id="UP000746747"/>
    </source>
</evidence>
<evidence type="ECO:0000256" key="1">
    <source>
        <dbReference type="RuleBase" id="RU003425"/>
    </source>
</evidence>
<reference evidence="3" key="1">
    <citation type="submission" date="2021-09" db="EMBL/GenBank/DDBJ databases">
        <authorList>
            <consortium name="Pathogen Informatics"/>
        </authorList>
    </citation>
    <scope>NUCLEOTIDE SEQUENCE</scope>
</reference>
<dbReference type="Gene3D" id="2.60.40.10">
    <property type="entry name" value="Immunoglobulins"/>
    <property type="match status" value="1"/>
</dbReference>